<dbReference type="InterPro" id="IPR029058">
    <property type="entry name" value="AB_hydrolase_fold"/>
</dbReference>
<proteinExistence type="predicted"/>
<dbReference type="Gene3D" id="3.40.50.1820">
    <property type="entry name" value="alpha/beta hydrolase"/>
    <property type="match status" value="1"/>
</dbReference>
<dbReference type="AlphaFoldDB" id="A0A2H3CKF8"/>
<sequence length="411" mass="46190">MSVDYSGSHLCSHASLAKEYSGLASEFLAVPGSEWTETFLDSKHKPNLFLKCWLLRNSLSNIELQFVKVARIGVRITYALGRGGSLRREFSDHERAPEAAGAERRPMYLEEPQQNIKLNHHVTHITIYSLLNDSESVIRHRRIDNEERRNKRPQELGVFTVSSSVELRNLFVDIEQFVLLLKYRMLLVQRKNSVNGTQSSSSKAESWFIWGQYTAMVDVVMVGGQGHITLSRSLPTTTMTSKANVLLLRGPTPSSDGDQNWYEVAFAATKYTPFPILVFKSRDDAHRLTALGDFDRIITTSTHPCETWDKVKGTGKNGRARCNTTLEAKHTSIGSLTRESHQYGPADCHTLDVYCPPTLRPDAPILVFSYGGRFYMGRTLPAPTGAINRRSRLPLVDLVSDSPAQLRMFGI</sequence>
<evidence type="ECO:0000313" key="2">
    <source>
        <dbReference type="Proteomes" id="UP000217790"/>
    </source>
</evidence>
<accession>A0A2H3CKF8</accession>
<dbReference type="EMBL" id="KZ293706">
    <property type="protein sequence ID" value="PBK83515.1"/>
    <property type="molecule type" value="Genomic_DNA"/>
</dbReference>
<keyword evidence="2" id="KW-1185">Reference proteome</keyword>
<reference evidence="2" key="1">
    <citation type="journal article" date="2017" name="Nat. Ecol. Evol.">
        <title>Genome expansion and lineage-specific genetic innovations in the forest pathogenic fungi Armillaria.</title>
        <authorList>
            <person name="Sipos G."/>
            <person name="Prasanna A.N."/>
            <person name="Walter M.C."/>
            <person name="O'Connor E."/>
            <person name="Balint B."/>
            <person name="Krizsan K."/>
            <person name="Kiss B."/>
            <person name="Hess J."/>
            <person name="Varga T."/>
            <person name="Slot J."/>
            <person name="Riley R."/>
            <person name="Boka B."/>
            <person name="Rigling D."/>
            <person name="Barry K."/>
            <person name="Lee J."/>
            <person name="Mihaltcheva S."/>
            <person name="LaButti K."/>
            <person name="Lipzen A."/>
            <person name="Waldron R."/>
            <person name="Moloney N.M."/>
            <person name="Sperisen C."/>
            <person name="Kredics L."/>
            <person name="Vagvoelgyi C."/>
            <person name="Patrignani A."/>
            <person name="Fitzpatrick D."/>
            <person name="Nagy I."/>
            <person name="Doyle S."/>
            <person name="Anderson J.B."/>
            <person name="Grigoriev I.V."/>
            <person name="Gueldener U."/>
            <person name="Muensterkoetter M."/>
            <person name="Nagy L.G."/>
        </authorList>
    </citation>
    <scope>NUCLEOTIDE SEQUENCE [LARGE SCALE GENOMIC DNA]</scope>
    <source>
        <strain evidence="2">Ar21-2</strain>
    </source>
</reference>
<name>A0A2H3CKF8_ARMGA</name>
<dbReference type="InParanoid" id="A0A2H3CKF8"/>
<protein>
    <submittedName>
        <fullName evidence="1">Uncharacterized protein</fullName>
    </submittedName>
</protein>
<evidence type="ECO:0000313" key="1">
    <source>
        <dbReference type="EMBL" id="PBK83515.1"/>
    </source>
</evidence>
<organism evidence="1 2">
    <name type="scientific">Armillaria gallica</name>
    <name type="common">Bulbous honey fungus</name>
    <name type="synonym">Armillaria bulbosa</name>
    <dbReference type="NCBI Taxonomy" id="47427"/>
    <lineage>
        <taxon>Eukaryota</taxon>
        <taxon>Fungi</taxon>
        <taxon>Dikarya</taxon>
        <taxon>Basidiomycota</taxon>
        <taxon>Agaricomycotina</taxon>
        <taxon>Agaricomycetes</taxon>
        <taxon>Agaricomycetidae</taxon>
        <taxon>Agaricales</taxon>
        <taxon>Marasmiineae</taxon>
        <taxon>Physalacriaceae</taxon>
        <taxon>Armillaria</taxon>
    </lineage>
</organism>
<dbReference type="Proteomes" id="UP000217790">
    <property type="component" value="Unassembled WGS sequence"/>
</dbReference>
<gene>
    <name evidence="1" type="ORF">ARMGADRAFT_1037883</name>
</gene>
<dbReference type="SUPFAM" id="SSF53474">
    <property type="entry name" value="alpha/beta-Hydrolases"/>
    <property type="match status" value="1"/>
</dbReference>